<dbReference type="Proteomes" id="UP001177260">
    <property type="component" value="Unassembled WGS sequence"/>
</dbReference>
<reference evidence="1 2" key="1">
    <citation type="journal article" date="2023" name="ACS Omega">
        <title>Identification of the Neoaspergillic Acid Biosynthesis Gene Cluster by Establishing an In Vitro CRISPR-Ribonucleoprotein Genetic System in Aspergillus melleus.</title>
        <authorList>
            <person name="Yuan B."/>
            <person name="Grau M.F."/>
            <person name="Murata R.M."/>
            <person name="Torok T."/>
            <person name="Venkateswaran K."/>
            <person name="Stajich J.E."/>
            <person name="Wang C.C.C."/>
        </authorList>
    </citation>
    <scope>NUCLEOTIDE SEQUENCE [LARGE SCALE GENOMIC DNA]</scope>
    <source>
        <strain evidence="1 2">IMV 1140</strain>
    </source>
</reference>
<sequence>MSLVLITGATGFIGSQVALHVLNAGYRVRLVVRRPDQADKLRRVLAPHQLDFSIVPDITASGAFDTSLQDVKYVLHVASPLPGGAADLLTPAVRGTVSILESAAKVPSVKKVVITASVLSLVSLGGIDKLDVIRETNEIDYTVDPEKVPSMDPSGQYHASKLASYKATLDFVAEHRPSFDVVTLHPVFVFGRSLVQDSAAELGGTNGMLFQTLAAEKPLMSQYRGVHVRDVADAHVKALDDKITGFESYLLSAEGSTWAEVEAFVRKEFPGFPLRWKNVPEKAKPYGVDAGKAKRELGMEFLAIVALIARTESKLVMIQDSIRAAHGVHSAKYYVADVRDESSIIATFAAIKSELGKVNVLVYNAGSRRIRGRNLVETPSAEFEDFLKINMLGAYYASKAVIPDMLEAGKGTILFTGATASIRGSPGLGGFSPGKFGLRALAQIVAREFQASGIHAVHVLVDGPVESDIIGSVVRKRWEEEGETGKLQEKDRYLMQPDDLAKVYWYLHEQPRSTWTQELDVRAQMETMFSKL</sequence>
<name>A0ACC3AUV4_9EURO</name>
<proteinExistence type="predicted"/>
<evidence type="ECO:0000313" key="1">
    <source>
        <dbReference type="EMBL" id="KAK1141159.1"/>
    </source>
</evidence>
<comment type="caution">
    <text evidence="1">The sequence shown here is derived from an EMBL/GenBank/DDBJ whole genome shotgun (WGS) entry which is preliminary data.</text>
</comment>
<dbReference type="EMBL" id="JAOPJF010000068">
    <property type="protein sequence ID" value="KAK1141159.1"/>
    <property type="molecule type" value="Genomic_DNA"/>
</dbReference>
<keyword evidence="2" id="KW-1185">Reference proteome</keyword>
<protein>
    <submittedName>
        <fullName evidence="1">Uncharacterized protein</fullName>
    </submittedName>
</protein>
<organism evidence="1 2">
    <name type="scientific">Aspergillus melleus</name>
    <dbReference type="NCBI Taxonomy" id="138277"/>
    <lineage>
        <taxon>Eukaryota</taxon>
        <taxon>Fungi</taxon>
        <taxon>Dikarya</taxon>
        <taxon>Ascomycota</taxon>
        <taxon>Pezizomycotina</taxon>
        <taxon>Eurotiomycetes</taxon>
        <taxon>Eurotiomycetidae</taxon>
        <taxon>Eurotiales</taxon>
        <taxon>Aspergillaceae</taxon>
        <taxon>Aspergillus</taxon>
        <taxon>Aspergillus subgen. Circumdati</taxon>
    </lineage>
</organism>
<accession>A0ACC3AUV4</accession>
<gene>
    <name evidence="1" type="ORF">N8T08_009326</name>
</gene>
<evidence type="ECO:0000313" key="2">
    <source>
        <dbReference type="Proteomes" id="UP001177260"/>
    </source>
</evidence>